<dbReference type="RefSeq" id="WP_243802398.1">
    <property type="nucleotide sequence ID" value="NZ_JALHAT010000041.1"/>
</dbReference>
<accession>A0ABT0AGX2</accession>
<dbReference type="Proteomes" id="UP001162802">
    <property type="component" value="Unassembled WGS sequence"/>
</dbReference>
<feature type="region of interest" description="Disordered" evidence="1">
    <location>
        <begin position="450"/>
        <end position="493"/>
    </location>
</feature>
<evidence type="ECO:0000313" key="2">
    <source>
        <dbReference type="EMBL" id="MCJ1962444.1"/>
    </source>
</evidence>
<comment type="caution">
    <text evidence="2">The sequence shown here is derived from an EMBL/GenBank/DDBJ whole genome shotgun (WGS) entry which is preliminary data.</text>
</comment>
<proteinExistence type="predicted"/>
<reference evidence="2" key="1">
    <citation type="submission" date="2022-03" db="EMBL/GenBank/DDBJ databases">
        <title>Identification of a novel bacterium isolated from mangrove sediments.</title>
        <authorList>
            <person name="Pan X."/>
        </authorList>
    </citation>
    <scope>NUCLEOTIDE SEQUENCE</scope>
    <source>
        <strain evidence="2">B2637</strain>
    </source>
</reference>
<protein>
    <submittedName>
        <fullName evidence="2">Uncharacterized protein</fullName>
    </submittedName>
</protein>
<name>A0ABT0AGX2_9SPHN</name>
<evidence type="ECO:0000313" key="3">
    <source>
        <dbReference type="Proteomes" id="UP001162802"/>
    </source>
</evidence>
<gene>
    <name evidence="2" type="ORF">MTR65_17250</name>
</gene>
<sequence>MTYILENPGRYLYAVERRARMHEFAVKLAERARMDGVDIRIRQIHSRHSGLLQVDGTVRQEGSTNVRYDIERLPYEHPNPVEHVLVLITHEGLKMADTRTFEDWHLTIDETISIWDRQSINCTTDTTRAFFATNYELVPLTKSRRQIVAKTQRMGFVTDDTISGTLPALKVREVASDDMTRVASVLHSRVLSDRITVMTNLESWADLEGMTALDWSSLWCPQGLKAFARVHVLANGFGRSVTYQMMEKNWPELTWQSLNRPTPIRHRNRRVMIRYFAAAHLAQRTLWDTEVGKARLRKIALFLREHHGDDLIWMCTRADEATLRYPGRDEYIVPGVRLSPRQQGSNEWSHVSQVAMVYTVKPSPADRAALTEAGIDPQAYIDSHEREVMTQFACRSSVRVPESAAPVLINVYDHAQAAHLAEYFRATGYCEVHLELIDLGFAYDIKVPAKPGPKPKAPKILSDEDIAERRRQATERQRQCRARRKALQAPNDV</sequence>
<keyword evidence="3" id="KW-1185">Reference proteome</keyword>
<feature type="compositionally biased region" description="Basic and acidic residues" evidence="1">
    <location>
        <begin position="467"/>
        <end position="478"/>
    </location>
</feature>
<evidence type="ECO:0000256" key="1">
    <source>
        <dbReference type="SAM" id="MobiDB-lite"/>
    </source>
</evidence>
<organism evidence="2 3">
    <name type="scientific">Novosphingobium mangrovi</name>
    <name type="common">ex Hu et al. 2023</name>
    <dbReference type="NCBI Taxonomy" id="2930094"/>
    <lineage>
        <taxon>Bacteria</taxon>
        <taxon>Pseudomonadati</taxon>
        <taxon>Pseudomonadota</taxon>
        <taxon>Alphaproteobacteria</taxon>
        <taxon>Sphingomonadales</taxon>
        <taxon>Sphingomonadaceae</taxon>
        <taxon>Novosphingobium</taxon>
    </lineage>
</organism>
<dbReference type="EMBL" id="JALHAT010000041">
    <property type="protein sequence ID" value="MCJ1962444.1"/>
    <property type="molecule type" value="Genomic_DNA"/>
</dbReference>